<dbReference type="Proteomes" id="UP000245697">
    <property type="component" value="Unassembled WGS sequence"/>
</dbReference>
<dbReference type="EMBL" id="QGGR01000008">
    <property type="protein sequence ID" value="PWK46960.1"/>
    <property type="molecule type" value="Genomic_DNA"/>
</dbReference>
<dbReference type="AlphaFoldDB" id="A0A316FGR6"/>
<name>A0A316FGR6_9ACTN</name>
<reference evidence="3 4" key="1">
    <citation type="submission" date="2018-05" db="EMBL/GenBank/DDBJ databases">
        <title>Genomic Encyclopedia of Archaeal and Bacterial Type Strains, Phase II (KMG-II): from individual species to whole genera.</title>
        <authorList>
            <person name="Goeker M."/>
        </authorList>
    </citation>
    <scope>NUCLEOTIDE SEQUENCE [LARGE SCALE GENOMIC DNA]</scope>
    <source>
        <strain evidence="3 4">DSM 45184</strain>
    </source>
</reference>
<accession>A0A316FGR6</accession>
<dbReference type="OrthoDB" id="4350224at2"/>
<protein>
    <recommendedName>
        <fullName evidence="5">Lipoprotein LprG</fullName>
    </recommendedName>
</protein>
<keyword evidence="4" id="KW-1185">Reference proteome</keyword>
<keyword evidence="2" id="KW-0732">Signal</keyword>
<organism evidence="3 4">
    <name type="scientific">Actinoplanes xinjiangensis</name>
    <dbReference type="NCBI Taxonomy" id="512350"/>
    <lineage>
        <taxon>Bacteria</taxon>
        <taxon>Bacillati</taxon>
        <taxon>Actinomycetota</taxon>
        <taxon>Actinomycetes</taxon>
        <taxon>Micromonosporales</taxon>
        <taxon>Micromonosporaceae</taxon>
        <taxon>Actinoplanes</taxon>
    </lineage>
</organism>
<dbReference type="RefSeq" id="WP_146246341.1">
    <property type="nucleotide sequence ID" value="NZ_BONA01000049.1"/>
</dbReference>
<comment type="caution">
    <text evidence="3">The sequence shown here is derived from an EMBL/GenBank/DDBJ whole genome shotgun (WGS) entry which is preliminary data.</text>
</comment>
<feature type="region of interest" description="Disordered" evidence="1">
    <location>
        <begin position="25"/>
        <end position="44"/>
    </location>
</feature>
<evidence type="ECO:0008006" key="5">
    <source>
        <dbReference type="Google" id="ProtNLM"/>
    </source>
</evidence>
<evidence type="ECO:0000256" key="1">
    <source>
        <dbReference type="SAM" id="MobiDB-lite"/>
    </source>
</evidence>
<dbReference type="PROSITE" id="PS51257">
    <property type="entry name" value="PROKAR_LIPOPROTEIN"/>
    <property type="match status" value="1"/>
</dbReference>
<feature type="chain" id="PRO_5038676580" description="Lipoprotein LprG" evidence="2">
    <location>
        <begin position="22"/>
        <end position="246"/>
    </location>
</feature>
<proteinExistence type="predicted"/>
<evidence type="ECO:0000256" key="2">
    <source>
        <dbReference type="SAM" id="SignalP"/>
    </source>
</evidence>
<evidence type="ECO:0000313" key="4">
    <source>
        <dbReference type="Proteomes" id="UP000245697"/>
    </source>
</evidence>
<feature type="signal peptide" evidence="2">
    <location>
        <begin position="1"/>
        <end position="21"/>
    </location>
</feature>
<gene>
    <name evidence="3" type="ORF">BC793_10874</name>
</gene>
<sequence>MRTIPTKAALIVLAVAATTLAGCQSEDKTVPTPPPSVAPTASPASNGIKALSATEILKRAKAALREAKSFRAEGMLHQDGEKALIDLKVSGLNFIASVSFGKATVELLSIGGKRYLRPNKQFWIMSTNTRQGTILAQAMGDRWVAGADKDPAFVDLFAIGSLDGLFRPTRFDIGAVKEIAGVEAVGLMDFDDIEKKLFVAATGKPYPLQLTGKSGAELAFTDFGATITGLVAPPGSRVVNIAELAG</sequence>
<evidence type="ECO:0000313" key="3">
    <source>
        <dbReference type="EMBL" id="PWK46960.1"/>
    </source>
</evidence>